<dbReference type="InterPro" id="IPR032466">
    <property type="entry name" value="Metal_Hydrolase"/>
</dbReference>
<keyword evidence="2" id="KW-1185">Reference proteome</keyword>
<reference evidence="1 2" key="1">
    <citation type="submission" date="2019-07" db="EMBL/GenBank/DDBJ databases">
        <title>Whole genome shotgun sequence of Microvirga aerophila NBRC 106136.</title>
        <authorList>
            <person name="Hosoyama A."/>
            <person name="Uohara A."/>
            <person name="Ohji S."/>
            <person name="Ichikawa N."/>
        </authorList>
    </citation>
    <scope>NUCLEOTIDE SEQUENCE [LARGE SCALE GENOMIC DNA]</scope>
    <source>
        <strain evidence="1 2">NBRC 106136</strain>
    </source>
</reference>
<dbReference type="SUPFAM" id="SSF51556">
    <property type="entry name" value="Metallo-dependent hydrolases"/>
    <property type="match status" value="1"/>
</dbReference>
<proteinExistence type="predicted"/>
<evidence type="ECO:0000313" key="2">
    <source>
        <dbReference type="Proteomes" id="UP000321085"/>
    </source>
</evidence>
<organism evidence="1 2">
    <name type="scientific">Microvirga aerophila</name>
    <dbReference type="NCBI Taxonomy" id="670291"/>
    <lineage>
        <taxon>Bacteria</taxon>
        <taxon>Pseudomonadati</taxon>
        <taxon>Pseudomonadota</taxon>
        <taxon>Alphaproteobacteria</taxon>
        <taxon>Hyphomicrobiales</taxon>
        <taxon>Methylobacteriaceae</taxon>
        <taxon>Microvirga</taxon>
    </lineage>
</organism>
<sequence length="70" mass="7498">MLKSARARPMIEAIPPDALLVESDAPFRGGKGDLKGTLLNLSDLTGRAIDEVEATTDDNARRILPEPIAI</sequence>
<dbReference type="EMBL" id="BJYU01000216">
    <property type="protein sequence ID" value="GEO18611.1"/>
    <property type="molecule type" value="Genomic_DNA"/>
</dbReference>
<evidence type="ECO:0008006" key="3">
    <source>
        <dbReference type="Google" id="ProtNLM"/>
    </source>
</evidence>
<dbReference type="Proteomes" id="UP000321085">
    <property type="component" value="Unassembled WGS sequence"/>
</dbReference>
<gene>
    <name evidence="1" type="ORF">MAE02_63070</name>
</gene>
<protein>
    <recommendedName>
        <fullName evidence="3">Amidohydrolase-related domain-containing protein</fullName>
    </recommendedName>
</protein>
<comment type="caution">
    <text evidence="1">The sequence shown here is derived from an EMBL/GenBank/DDBJ whole genome shotgun (WGS) entry which is preliminary data.</text>
</comment>
<evidence type="ECO:0000313" key="1">
    <source>
        <dbReference type="EMBL" id="GEO18611.1"/>
    </source>
</evidence>
<name>A0A512C343_9HYPH</name>
<accession>A0A512C343</accession>
<dbReference type="Gene3D" id="3.20.20.140">
    <property type="entry name" value="Metal-dependent hydrolases"/>
    <property type="match status" value="1"/>
</dbReference>
<dbReference type="AlphaFoldDB" id="A0A512C343"/>